<proteinExistence type="predicted"/>
<accession>Q9XZG2</accession>
<dbReference type="EMBL" id="AF140273">
    <property type="protein sequence ID" value="AAD31283.1"/>
    <property type="molecule type" value="Genomic_DNA"/>
</dbReference>
<organism evidence="2">
    <name type="scientific">Ichthyophthirius multifiliis</name>
    <name type="common">White spot disease agent</name>
    <name type="synonym">Ich</name>
    <dbReference type="NCBI Taxonomy" id="5932"/>
    <lineage>
        <taxon>Eukaryota</taxon>
        <taxon>Sar</taxon>
        <taxon>Alveolata</taxon>
        <taxon>Ciliophora</taxon>
        <taxon>Intramacronucleata</taxon>
        <taxon>Oligohymenophorea</taxon>
        <taxon>Hymenostomatida</taxon>
        <taxon>Ophryoglenina</taxon>
        <taxon>Ichthyophthirius</taxon>
    </lineage>
</organism>
<dbReference type="InterPro" id="IPR009030">
    <property type="entry name" value="Growth_fac_rcpt_cys_sf"/>
</dbReference>
<feature type="signal peptide" evidence="1">
    <location>
        <begin position="1"/>
        <end position="20"/>
    </location>
</feature>
<evidence type="ECO:0000256" key="1">
    <source>
        <dbReference type="SAM" id="SignalP"/>
    </source>
</evidence>
<dbReference type="AlphaFoldDB" id="Q9XZG2"/>
<keyword evidence="1" id="KW-0732">Signal</keyword>
<reference evidence="2" key="1">
    <citation type="journal article" date="1999" name="Gene">
        <title>The gene for an abundant parasite coat protein predicts tandemly repetitive metal binding domains.</title>
        <authorList>
            <person name="Clark T.G."/>
            <person name="Lin T.L."/>
            <person name="Jackwood D.A."/>
            <person name="Sherrill J."/>
            <person name="Lin Y."/>
            <person name="Dickerson H.W."/>
        </authorList>
    </citation>
    <scope>NUCLEOTIDE SEQUENCE</scope>
    <source>
        <strain evidence="2">G1</strain>
    </source>
</reference>
<sequence length="442" mass="45026">MKYNILLILIISLFINELRAVPCPDGTQTQAGLTDVGAADLGTCVNCRPNFYYNGGAAQGEANGNQPFAANNAARGICVPCQINRVGSVTNAGDLATLATQCSTQCPTGTALDDGVTDVFDRSAAQCVKCKPNFYYNGGSPQGEAPGVQVFAAGAAAAGVAAVTSQCVPCQLNKNDSPATAGAQANLATQCSNQCPTGTVLDDGVTLVFNTSATLCVKCRPNFYYNGGSPQGEAPGVQVFAAGAAAAGVAAVTSQCVPCQINKNDSPATAGAQANLATQCSTQCPTGTAIQDGVTLVFSNSSTQCSQCIANYFFNGNFEAGKSQCLKCPVSKTTPAHAPGNTATQATQCLTTCPAGTVLDDGTSTNFVASATECTKCSAGFFASKTTGFTAGTDTCTECTKKLTSGATAKVYAEATQKVQCASTTFAKFLSISLLFISFYLL</sequence>
<reference evidence="2" key="2">
    <citation type="journal article" date="1999" name="Nat. Biotechnol.">
        <title>Surface display of a parasite antigen in the ciliate Tetrahymena thermophila.</title>
        <authorList>
            <person name="Gaertig J."/>
            <person name="Gao Y."/>
            <person name="Tishgarten T."/>
            <person name="Clark T.G."/>
            <person name="Dickerson H.W."/>
        </authorList>
    </citation>
    <scope>NUCLEOTIDE SEQUENCE</scope>
    <source>
        <strain evidence="2">G1</strain>
    </source>
</reference>
<dbReference type="SUPFAM" id="SSF57184">
    <property type="entry name" value="Growth factor receptor domain"/>
    <property type="match status" value="2"/>
</dbReference>
<name>Q9XZG2_ICHMU</name>
<evidence type="ECO:0000313" key="2">
    <source>
        <dbReference type="EMBL" id="AAD31283.1"/>
    </source>
</evidence>
<protein>
    <submittedName>
        <fullName evidence="2">Immobilization antigen</fullName>
    </submittedName>
</protein>
<gene>
    <name evidence="2" type="primary">IAG48</name>
</gene>
<feature type="chain" id="PRO_5004337830" evidence="1">
    <location>
        <begin position="21"/>
        <end position="442"/>
    </location>
</feature>